<accession>A0A399QWS6</accession>
<protein>
    <submittedName>
        <fullName evidence="1">Uncharacterized protein</fullName>
    </submittedName>
</protein>
<keyword evidence="2" id="KW-1185">Reference proteome</keyword>
<comment type="caution">
    <text evidence="1">The sequence shown here is derived from an EMBL/GenBank/DDBJ whole genome shotgun (WGS) entry which is preliminary data.</text>
</comment>
<dbReference type="EMBL" id="QWGB01000005">
    <property type="protein sequence ID" value="RIJ23253.1"/>
    <property type="molecule type" value="Genomic_DNA"/>
</dbReference>
<gene>
    <name evidence="1" type="ORF">D1224_02945</name>
</gene>
<sequence length="67" mass="7321">MDELDPIRELVVEAIAELERALDDGLPAQAPMSGRQEITTGLAALNGRIEKAVLRLEAAERLLSDEH</sequence>
<name>A0A399QWS6_9PROT</name>
<reference evidence="1 2" key="1">
    <citation type="submission" date="2018-08" db="EMBL/GenBank/DDBJ databases">
        <title>Henriciella mobilis sp. nov., isolated from seawater.</title>
        <authorList>
            <person name="Cheng H."/>
            <person name="Wu Y.-H."/>
            <person name="Xu X.-W."/>
            <person name="Guo L.-L."/>
        </authorList>
    </citation>
    <scope>NUCLEOTIDE SEQUENCE [LARGE SCALE GENOMIC DNA]</scope>
    <source>
        <strain evidence="1 2">CCUG66934</strain>
    </source>
</reference>
<proteinExistence type="predicted"/>
<evidence type="ECO:0000313" key="2">
    <source>
        <dbReference type="Proteomes" id="UP000265431"/>
    </source>
</evidence>
<organism evidence="1 2">
    <name type="scientific">Henriciella barbarensis</name>
    <dbReference type="NCBI Taxonomy" id="86342"/>
    <lineage>
        <taxon>Bacteria</taxon>
        <taxon>Pseudomonadati</taxon>
        <taxon>Pseudomonadota</taxon>
        <taxon>Alphaproteobacteria</taxon>
        <taxon>Hyphomonadales</taxon>
        <taxon>Hyphomonadaceae</taxon>
        <taxon>Henriciella</taxon>
    </lineage>
</organism>
<dbReference type="AlphaFoldDB" id="A0A399QWS6"/>
<evidence type="ECO:0000313" key="1">
    <source>
        <dbReference type="EMBL" id="RIJ23253.1"/>
    </source>
</evidence>
<dbReference type="Proteomes" id="UP000265431">
    <property type="component" value="Unassembled WGS sequence"/>
</dbReference>
<dbReference type="RefSeq" id="WP_018147856.1">
    <property type="nucleotide sequence ID" value="NZ_QWGB01000005.1"/>
</dbReference>
<dbReference type="OrthoDB" id="9859624at2"/>